<proteinExistence type="predicted"/>
<reference evidence="4 5" key="1">
    <citation type="submission" date="2016-11" db="EMBL/GenBank/DDBJ databases">
        <authorList>
            <person name="Jaros S."/>
            <person name="Januszkiewicz K."/>
            <person name="Wedrychowicz H."/>
        </authorList>
    </citation>
    <scope>NUCLEOTIDE SEQUENCE [LARGE SCALE GENOMIC DNA]</scope>
    <source>
        <strain evidence="4 5">DSM 14809</strain>
    </source>
</reference>
<keyword evidence="5" id="KW-1185">Reference proteome</keyword>
<sequence length="657" mass="72528">MKKRMKALLVVFTIILSMLRGTTSYAAATSSIIFQGLEVKDVVEIYRICNYDESSASYSWAFAVTSWMSEKRTGQFYADLSPAGLSKMKPKAAKEFCELLLDGLRNTSTGVANLQGESFTYEVGGGNTVEIEAGYYIVLPKGHSRVYDLEWFVLPPGSEKTITYTEDNYSVPSMTTSIANDTSDRGMVQETVPLTELDDQVTVTSNITMPSYNSMYSDGKRVLTVSFVIPYGMEYIADSLKLTTTEEGQETELPEAAYTVMNYSNAQFYKDYSDKFVFFGSQDYFYEIDGNHLAGPDGTPELALTAFNEAYGTQYSIEEKGLKTVGVGGNTSTQEIREAQAAETGEPVEALEETENEDGSEEVSDESENLDDEQTDPEGVTVETESIGDTSVDTSNLVYKTGGVSLVIVSLDTSVEIGTLNAKISAKKNQYSTPDGWYDIYTCLSYSVSPLDKNLRAVIKESARAAAYGIRLTACMGYADSYQKTGDEILATAPRMLDDKFTLYKKTNTYSGDINEAVTQVATENKDKVQLVYDSALNVTNEYTEYALLSLNDEAQIAIGGIITGEYLIMQTDHVPGFALSEYSYIIESDDWQDEEYMEGNCVFDLVWLDYKTVYLPATGDSGQETGRAAGILIMLFAAAAIVQVARKQRNLVIFRR</sequence>
<evidence type="ECO:0000313" key="5">
    <source>
        <dbReference type="Proteomes" id="UP000184185"/>
    </source>
</evidence>
<feature type="chain" id="PRO_5012025335" description="LPXTG-motif cell wall anchor domain-containing protein" evidence="3">
    <location>
        <begin position="27"/>
        <end position="657"/>
    </location>
</feature>
<accession>A0A1M6BAY1</accession>
<keyword evidence="3" id="KW-0732">Signal</keyword>
<dbReference type="OrthoDB" id="2013301at2"/>
<dbReference type="AlphaFoldDB" id="A0A1M6BAY1"/>
<feature type="region of interest" description="Disordered" evidence="1">
    <location>
        <begin position="339"/>
        <end position="388"/>
    </location>
</feature>
<evidence type="ECO:0000256" key="3">
    <source>
        <dbReference type="SAM" id="SignalP"/>
    </source>
</evidence>
<keyword evidence="2" id="KW-0472">Membrane</keyword>
<keyword evidence="2" id="KW-0812">Transmembrane</keyword>
<protein>
    <recommendedName>
        <fullName evidence="6">LPXTG-motif cell wall anchor domain-containing protein</fullName>
    </recommendedName>
</protein>
<evidence type="ECO:0000256" key="1">
    <source>
        <dbReference type="SAM" id="MobiDB-lite"/>
    </source>
</evidence>
<name>A0A1M6BAY1_PSEXY</name>
<evidence type="ECO:0008006" key="6">
    <source>
        <dbReference type="Google" id="ProtNLM"/>
    </source>
</evidence>
<gene>
    <name evidence="4" type="ORF">SAMN02745725_00393</name>
</gene>
<evidence type="ECO:0000313" key="4">
    <source>
        <dbReference type="EMBL" id="SHI45728.1"/>
    </source>
</evidence>
<dbReference type="RefSeq" id="WP_072911960.1">
    <property type="nucleotide sequence ID" value="NZ_FQYQ01000002.1"/>
</dbReference>
<feature type="signal peptide" evidence="3">
    <location>
        <begin position="1"/>
        <end position="26"/>
    </location>
</feature>
<feature type="compositionally biased region" description="Acidic residues" evidence="1">
    <location>
        <begin position="349"/>
        <end position="376"/>
    </location>
</feature>
<dbReference type="Proteomes" id="UP000184185">
    <property type="component" value="Unassembled WGS sequence"/>
</dbReference>
<feature type="transmembrane region" description="Helical" evidence="2">
    <location>
        <begin position="629"/>
        <end position="647"/>
    </location>
</feature>
<keyword evidence="2" id="KW-1133">Transmembrane helix</keyword>
<dbReference type="EMBL" id="FQYQ01000002">
    <property type="protein sequence ID" value="SHI45728.1"/>
    <property type="molecule type" value="Genomic_DNA"/>
</dbReference>
<evidence type="ECO:0000256" key="2">
    <source>
        <dbReference type="SAM" id="Phobius"/>
    </source>
</evidence>
<organism evidence="4 5">
    <name type="scientific">Pseudobutyrivibrio xylanivorans DSM 14809</name>
    <dbReference type="NCBI Taxonomy" id="1123012"/>
    <lineage>
        <taxon>Bacteria</taxon>
        <taxon>Bacillati</taxon>
        <taxon>Bacillota</taxon>
        <taxon>Clostridia</taxon>
        <taxon>Lachnospirales</taxon>
        <taxon>Lachnospiraceae</taxon>
        <taxon>Pseudobutyrivibrio</taxon>
    </lineage>
</organism>